<dbReference type="InterPro" id="IPR035965">
    <property type="entry name" value="PAS-like_dom_sf"/>
</dbReference>
<protein>
    <submittedName>
        <fullName evidence="2">PAS domain S-box</fullName>
    </submittedName>
</protein>
<dbReference type="AlphaFoldDB" id="L0JI57"/>
<dbReference type="SMART" id="SM00091">
    <property type="entry name" value="PAS"/>
    <property type="match status" value="1"/>
</dbReference>
<dbReference type="InterPro" id="IPR013655">
    <property type="entry name" value="PAS_fold_3"/>
</dbReference>
<feature type="domain" description="PAS" evidence="1">
    <location>
        <begin position="10"/>
        <end position="73"/>
    </location>
</feature>
<gene>
    <name evidence="2" type="ordered locus">Natpe_1305</name>
</gene>
<dbReference type="CDD" id="cd00130">
    <property type="entry name" value="PAS"/>
    <property type="match status" value="1"/>
</dbReference>
<dbReference type="eggNOG" id="arCOG02376">
    <property type="taxonomic scope" value="Archaea"/>
</dbReference>
<dbReference type="InterPro" id="IPR050933">
    <property type="entry name" value="Circadian_TF"/>
</dbReference>
<dbReference type="STRING" id="797303.Natpe_1305"/>
<dbReference type="Proteomes" id="UP000010843">
    <property type="component" value="Chromosome"/>
</dbReference>
<proteinExistence type="predicted"/>
<sequence length="109" mass="12108">MEMGDFSSVLLEHAREKLVVVDAAGTYVYVNEASTEIVGYEPSQLVGERAIEYVHPDDRTTVLEQFEAVIEATGSSATVRYRHAAADGGWVWLESRFTNPRTTRSRAVS</sequence>
<dbReference type="Pfam" id="PF08447">
    <property type="entry name" value="PAS_3"/>
    <property type="match status" value="1"/>
</dbReference>
<evidence type="ECO:0000259" key="1">
    <source>
        <dbReference type="PROSITE" id="PS50112"/>
    </source>
</evidence>
<dbReference type="EMBL" id="CP003372">
    <property type="protein sequence ID" value="AGB31210.1"/>
    <property type="molecule type" value="Genomic_DNA"/>
</dbReference>
<accession>L0JI57</accession>
<dbReference type="Gene3D" id="3.30.450.20">
    <property type="entry name" value="PAS domain"/>
    <property type="match status" value="1"/>
</dbReference>
<reference evidence="3" key="1">
    <citation type="submission" date="2012-02" db="EMBL/GenBank/DDBJ databases">
        <title>Complete sequence of chromosome of Natrinema pellirubrum DSM 15624.</title>
        <authorList>
            <person name="Lucas S."/>
            <person name="Han J."/>
            <person name="Lapidus A."/>
            <person name="Cheng J.-F."/>
            <person name="Goodwin L."/>
            <person name="Pitluck S."/>
            <person name="Peters L."/>
            <person name="Teshima H."/>
            <person name="Detter J.C."/>
            <person name="Han C."/>
            <person name="Tapia R."/>
            <person name="Land M."/>
            <person name="Hauser L."/>
            <person name="Kyrpides N."/>
            <person name="Ivanova N."/>
            <person name="Pagani I."/>
            <person name="Sproer C."/>
            <person name="Anderson I."/>
            <person name="Woyke T."/>
        </authorList>
    </citation>
    <scope>NUCLEOTIDE SEQUENCE [LARGE SCALE GENOMIC DNA]</scope>
    <source>
        <strain evidence="3">DSM 15624 / JCM 10476 / NCIMB 786</strain>
    </source>
</reference>
<dbReference type="NCBIfam" id="TIGR00229">
    <property type="entry name" value="sensory_box"/>
    <property type="match status" value="1"/>
</dbReference>
<name>L0JI57_NATP1</name>
<evidence type="ECO:0000313" key="3">
    <source>
        <dbReference type="Proteomes" id="UP000010843"/>
    </source>
</evidence>
<organism evidence="2 3">
    <name type="scientific">Natrinema pellirubrum (strain DSM 15624 / CIP 106293 / JCM 10476 / NCIMB 786 / 157)</name>
    <dbReference type="NCBI Taxonomy" id="797303"/>
    <lineage>
        <taxon>Archaea</taxon>
        <taxon>Methanobacteriati</taxon>
        <taxon>Methanobacteriota</taxon>
        <taxon>Stenosarchaea group</taxon>
        <taxon>Halobacteria</taxon>
        <taxon>Halobacteriales</taxon>
        <taxon>Natrialbaceae</taxon>
        <taxon>Natrinema</taxon>
    </lineage>
</organism>
<dbReference type="PANTHER" id="PTHR23042">
    <property type="entry name" value="CIRCADIAN PROTEIN CLOCK/ARNT/BMAL/PAS"/>
    <property type="match status" value="1"/>
</dbReference>
<dbReference type="InterPro" id="IPR000014">
    <property type="entry name" value="PAS"/>
</dbReference>
<dbReference type="SUPFAM" id="SSF55785">
    <property type="entry name" value="PYP-like sensor domain (PAS domain)"/>
    <property type="match status" value="1"/>
</dbReference>
<dbReference type="PROSITE" id="PS50112">
    <property type="entry name" value="PAS"/>
    <property type="match status" value="1"/>
</dbReference>
<dbReference type="KEGG" id="npe:Natpe_1305"/>
<evidence type="ECO:0000313" key="2">
    <source>
        <dbReference type="EMBL" id="AGB31210.1"/>
    </source>
</evidence>
<dbReference type="HOGENOM" id="CLU_2177947_0_0_2"/>